<keyword evidence="1" id="KW-0175">Coiled coil</keyword>
<gene>
    <name evidence="2" type="ORF">MM415A04822_0009</name>
</gene>
<sequence>MEDKTKQLVKAEVRKLRYKADLKRREADRLDKEADELEQEENK</sequence>
<accession>A0A6M3JGV7</accession>
<feature type="coiled-coil region" evidence="1">
    <location>
        <begin position="13"/>
        <end position="43"/>
    </location>
</feature>
<proteinExistence type="predicted"/>
<evidence type="ECO:0000256" key="1">
    <source>
        <dbReference type="SAM" id="Coils"/>
    </source>
</evidence>
<protein>
    <submittedName>
        <fullName evidence="2">Uncharacterized protein</fullName>
    </submittedName>
</protein>
<reference evidence="2" key="1">
    <citation type="submission" date="2020-03" db="EMBL/GenBank/DDBJ databases">
        <title>The deep terrestrial virosphere.</title>
        <authorList>
            <person name="Holmfeldt K."/>
            <person name="Nilsson E."/>
            <person name="Simone D."/>
            <person name="Lopez-Fernandez M."/>
            <person name="Wu X."/>
            <person name="de Brujin I."/>
            <person name="Lundin D."/>
            <person name="Andersson A."/>
            <person name="Bertilsson S."/>
            <person name="Dopson M."/>
        </authorList>
    </citation>
    <scope>NUCLEOTIDE SEQUENCE</scope>
    <source>
        <strain evidence="2">MM415A04822</strain>
    </source>
</reference>
<organism evidence="2">
    <name type="scientific">viral metagenome</name>
    <dbReference type="NCBI Taxonomy" id="1070528"/>
    <lineage>
        <taxon>unclassified sequences</taxon>
        <taxon>metagenomes</taxon>
        <taxon>organismal metagenomes</taxon>
    </lineage>
</organism>
<name>A0A6M3JGV7_9ZZZZ</name>
<dbReference type="EMBL" id="MT141693">
    <property type="protein sequence ID" value="QJA69294.1"/>
    <property type="molecule type" value="Genomic_DNA"/>
</dbReference>
<dbReference type="AlphaFoldDB" id="A0A6M3JGV7"/>
<evidence type="ECO:0000313" key="2">
    <source>
        <dbReference type="EMBL" id="QJA69294.1"/>
    </source>
</evidence>